<proteinExistence type="predicted"/>
<organism evidence="1 2">
    <name type="scientific">Phytophthora pseudosyringae</name>
    <dbReference type="NCBI Taxonomy" id="221518"/>
    <lineage>
        <taxon>Eukaryota</taxon>
        <taxon>Sar</taxon>
        <taxon>Stramenopiles</taxon>
        <taxon>Oomycota</taxon>
        <taxon>Peronosporomycetes</taxon>
        <taxon>Peronosporales</taxon>
        <taxon>Peronosporaceae</taxon>
        <taxon>Phytophthora</taxon>
    </lineage>
</organism>
<dbReference type="AlphaFoldDB" id="A0A8T1VQD4"/>
<dbReference type="Proteomes" id="UP000694044">
    <property type="component" value="Unassembled WGS sequence"/>
</dbReference>
<name>A0A8T1VQD4_9STRA</name>
<reference evidence="1" key="1">
    <citation type="submission" date="2021-02" db="EMBL/GenBank/DDBJ databases">
        <authorList>
            <person name="Palmer J.M."/>
        </authorList>
    </citation>
    <scope>NUCLEOTIDE SEQUENCE</scope>
    <source>
        <strain evidence="1">SCRP734</strain>
    </source>
</reference>
<protein>
    <submittedName>
        <fullName evidence="1">Uncharacterized protein</fullName>
    </submittedName>
</protein>
<comment type="caution">
    <text evidence="1">The sequence shown here is derived from an EMBL/GenBank/DDBJ whole genome shotgun (WGS) entry which is preliminary data.</text>
</comment>
<accession>A0A8T1VQD4</accession>
<dbReference type="EMBL" id="JAGDFM010000176">
    <property type="protein sequence ID" value="KAG7383467.1"/>
    <property type="molecule type" value="Genomic_DNA"/>
</dbReference>
<sequence length="117" mass="12678">MQGELRIYREPNFKRLRQLIRVTAGNLCYDMPCATLSSSISSSRWTGLPTTGSNFADGQVKIAFYAATNCTGNATVLNTSVGEVSNFAQFGMDNAITSIAVLETSTAMLHESKDLCK</sequence>
<evidence type="ECO:0000313" key="1">
    <source>
        <dbReference type="EMBL" id="KAG7383467.1"/>
    </source>
</evidence>
<evidence type="ECO:0000313" key="2">
    <source>
        <dbReference type="Proteomes" id="UP000694044"/>
    </source>
</evidence>
<keyword evidence="2" id="KW-1185">Reference proteome</keyword>
<dbReference type="OrthoDB" id="103271at2759"/>
<gene>
    <name evidence="1" type="ORF">PHYPSEUDO_003629</name>
</gene>